<dbReference type="AlphaFoldDB" id="A0A7Y7EAH6"/>
<keyword evidence="10 11" id="KW-0472">Membrane</keyword>
<keyword evidence="9" id="KW-0902">Two-component regulatory system</keyword>
<dbReference type="SMART" id="SM00387">
    <property type="entry name" value="HATPase_c"/>
    <property type="match status" value="1"/>
</dbReference>
<dbReference type="SUPFAM" id="SSF158472">
    <property type="entry name" value="HAMP domain-like"/>
    <property type="match status" value="1"/>
</dbReference>
<dbReference type="GO" id="GO:0005886">
    <property type="term" value="C:plasma membrane"/>
    <property type="evidence" value="ECO:0007669"/>
    <property type="project" value="UniProtKB-SubCell"/>
</dbReference>
<dbReference type="CDD" id="cd00075">
    <property type="entry name" value="HATPase"/>
    <property type="match status" value="1"/>
</dbReference>
<reference evidence="14 15" key="1">
    <citation type="submission" date="2020-04" db="EMBL/GenBank/DDBJ databases">
        <title>Draft Genome Sequence of Streptomyces morookaense DSM 40503, an 8-azaguanine-producing strain.</title>
        <authorList>
            <person name="Qi J."/>
            <person name="Gao J.-M."/>
        </authorList>
    </citation>
    <scope>NUCLEOTIDE SEQUENCE [LARGE SCALE GENOMIC DNA]</scope>
    <source>
        <strain evidence="14 15">DSM 40503</strain>
    </source>
</reference>
<dbReference type="Gene3D" id="3.30.565.10">
    <property type="entry name" value="Histidine kinase-like ATPase, C-terminal domain"/>
    <property type="match status" value="1"/>
</dbReference>
<accession>A0A7Y7EAH6</accession>
<keyword evidence="15" id="KW-1185">Reference proteome</keyword>
<comment type="subcellular location">
    <subcellularLocation>
        <location evidence="2">Cell membrane</location>
    </subcellularLocation>
</comment>
<keyword evidence="8 11" id="KW-1133">Transmembrane helix</keyword>
<evidence type="ECO:0000256" key="7">
    <source>
        <dbReference type="ARBA" id="ARBA00022777"/>
    </source>
</evidence>
<dbReference type="EMBL" id="JABBXF010000083">
    <property type="protein sequence ID" value="NVK81496.1"/>
    <property type="molecule type" value="Genomic_DNA"/>
</dbReference>
<dbReference type="EC" id="2.7.13.3" evidence="3"/>
<comment type="caution">
    <text evidence="14">The sequence shown here is derived from an EMBL/GenBank/DDBJ whole genome shotgun (WGS) entry which is preliminary data.</text>
</comment>
<gene>
    <name evidence="14" type="ORF">HG542_28140</name>
</gene>
<comment type="catalytic activity">
    <reaction evidence="1">
        <text>ATP + protein L-histidine = ADP + protein N-phospho-L-histidine.</text>
        <dbReference type="EC" id="2.7.13.3"/>
    </reaction>
</comment>
<dbReference type="Pfam" id="PF00672">
    <property type="entry name" value="HAMP"/>
    <property type="match status" value="1"/>
</dbReference>
<dbReference type="RefSeq" id="WP_171086281.1">
    <property type="nucleotide sequence ID" value="NZ_BNBU01000003.1"/>
</dbReference>
<keyword evidence="5" id="KW-0808">Transferase</keyword>
<dbReference type="SMART" id="SM00304">
    <property type="entry name" value="HAMP"/>
    <property type="match status" value="1"/>
</dbReference>
<dbReference type="InterPro" id="IPR004358">
    <property type="entry name" value="Sig_transdc_His_kin-like_C"/>
</dbReference>
<evidence type="ECO:0000256" key="6">
    <source>
        <dbReference type="ARBA" id="ARBA00022692"/>
    </source>
</evidence>
<dbReference type="CDD" id="cd06225">
    <property type="entry name" value="HAMP"/>
    <property type="match status" value="1"/>
</dbReference>
<protein>
    <recommendedName>
        <fullName evidence="3">histidine kinase</fullName>
        <ecNumber evidence="3">2.7.13.3</ecNumber>
    </recommendedName>
</protein>
<feature type="transmembrane region" description="Helical" evidence="11">
    <location>
        <begin position="67"/>
        <end position="87"/>
    </location>
</feature>
<sequence>MISKVPLRIRLTAIFGLAMAAVLAAAGYLALSRFAESQNEYARRATPEQLLASQEAYADLRRELLTALPVVFLAATVGAYLLAAAALRPVERMRAQAAAVTDTTPHRRLQVPPGRDEIARLAATLNAMLDRLQAALEREKRFAADAGHELRTPLSLLKTELDLALRRPRTPTELTAALASAAEETQRLVDLAEDLLLLARTDQADHRPRGLRTLDLAPLLQRLTARHRNAHRTTALTVHCPAHLRVKAEPTRLERALTNLISNAFQHGRGPIDITTRETRDHVEIHVRDHGPGFPPDFLPTAFNRFTRADHARTTGGTGLGLAIVAAITRAAGGTYGAANHPDGGADVWIALPAGTPR</sequence>
<dbReference type="InterPro" id="IPR003660">
    <property type="entry name" value="HAMP_dom"/>
</dbReference>
<dbReference type="Pfam" id="PF00512">
    <property type="entry name" value="HisKA"/>
    <property type="match status" value="1"/>
</dbReference>
<evidence type="ECO:0000313" key="14">
    <source>
        <dbReference type="EMBL" id="NVK81496.1"/>
    </source>
</evidence>
<evidence type="ECO:0000313" key="15">
    <source>
        <dbReference type="Proteomes" id="UP000587462"/>
    </source>
</evidence>
<evidence type="ECO:0000256" key="3">
    <source>
        <dbReference type="ARBA" id="ARBA00012438"/>
    </source>
</evidence>
<dbReference type="PRINTS" id="PR00344">
    <property type="entry name" value="BCTRLSENSOR"/>
</dbReference>
<dbReference type="SMART" id="SM00388">
    <property type="entry name" value="HisKA"/>
    <property type="match status" value="1"/>
</dbReference>
<feature type="domain" description="Histidine kinase" evidence="12">
    <location>
        <begin position="145"/>
        <end position="356"/>
    </location>
</feature>
<dbReference type="CDD" id="cd00082">
    <property type="entry name" value="HisKA"/>
    <property type="match status" value="1"/>
</dbReference>
<keyword evidence="4" id="KW-0597">Phosphoprotein</keyword>
<evidence type="ECO:0000256" key="8">
    <source>
        <dbReference type="ARBA" id="ARBA00022989"/>
    </source>
</evidence>
<dbReference type="PROSITE" id="PS50885">
    <property type="entry name" value="HAMP"/>
    <property type="match status" value="1"/>
</dbReference>
<feature type="transmembrane region" description="Helical" evidence="11">
    <location>
        <begin position="12"/>
        <end position="31"/>
    </location>
</feature>
<evidence type="ECO:0000256" key="11">
    <source>
        <dbReference type="SAM" id="Phobius"/>
    </source>
</evidence>
<evidence type="ECO:0000259" key="12">
    <source>
        <dbReference type="PROSITE" id="PS50109"/>
    </source>
</evidence>
<proteinExistence type="predicted"/>
<keyword evidence="6 11" id="KW-0812">Transmembrane</keyword>
<dbReference type="InterPro" id="IPR003594">
    <property type="entry name" value="HATPase_dom"/>
</dbReference>
<dbReference type="SUPFAM" id="SSF55874">
    <property type="entry name" value="ATPase domain of HSP90 chaperone/DNA topoisomerase II/histidine kinase"/>
    <property type="match status" value="1"/>
</dbReference>
<dbReference type="GO" id="GO:0000155">
    <property type="term" value="F:phosphorelay sensor kinase activity"/>
    <property type="evidence" value="ECO:0007669"/>
    <property type="project" value="InterPro"/>
</dbReference>
<dbReference type="Proteomes" id="UP000587462">
    <property type="component" value="Unassembled WGS sequence"/>
</dbReference>
<evidence type="ECO:0000256" key="2">
    <source>
        <dbReference type="ARBA" id="ARBA00004236"/>
    </source>
</evidence>
<dbReference type="InterPro" id="IPR005467">
    <property type="entry name" value="His_kinase_dom"/>
</dbReference>
<name>A0A7Y7EAH6_STRMO</name>
<feature type="domain" description="HAMP" evidence="13">
    <location>
        <begin position="84"/>
        <end position="137"/>
    </location>
</feature>
<dbReference type="InterPro" id="IPR036890">
    <property type="entry name" value="HATPase_C_sf"/>
</dbReference>
<evidence type="ECO:0000256" key="9">
    <source>
        <dbReference type="ARBA" id="ARBA00023012"/>
    </source>
</evidence>
<keyword evidence="7 14" id="KW-0418">Kinase</keyword>
<organism evidence="14 15">
    <name type="scientific">Streptomyces morookaense</name>
    <name type="common">Streptoverticillium morookaense</name>
    <dbReference type="NCBI Taxonomy" id="1970"/>
    <lineage>
        <taxon>Bacteria</taxon>
        <taxon>Bacillati</taxon>
        <taxon>Actinomycetota</taxon>
        <taxon>Actinomycetes</taxon>
        <taxon>Kitasatosporales</taxon>
        <taxon>Streptomycetaceae</taxon>
        <taxon>Streptomyces</taxon>
    </lineage>
</organism>
<evidence type="ECO:0000256" key="4">
    <source>
        <dbReference type="ARBA" id="ARBA00022553"/>
    </source>
</evidence>
<dbReference type="PROSITE" id="PS50109">
    <property type="entry name" value="HIS_KIN"/>
    <property type="match status" value="1"/>
</dbReference>
<evidence type="ECO:0000256" key="1">
    <source>
        <dbReference type="ARBA" id="ARBA00000085"/>
    </source>
</evidence>
<dbReference type="Pfam" id="PF02518">
    <property type="entry name" value="HATPase_c"/>
    <property type="match status" value="1"/>
</dbReference>
<dbReference type="InterPro" id="IPR036097">
    <property type="entry name" value="HisK_dim/P_sf"/>
</dbReference>
<evidence type="ECO:0000259" key="13">
    <source>
        <dbReference type="PROSITE" id="PS50885"/>
    </source>
</evidence>
<dbReference type="PANTHER" id="PTHR45436">
    <property type="entry name" value="SENSOR HISTIDINE KINASE YKOH"/>
    <property type="match status" value="1"/>
</dbReference>
<evidence type="ECO:0000256" key="10">
    <source>
        <dbReference type="ARBA" id="ARBA00023136"/>
    </source>
</evidence>
<dbReference type="PANTHER" id="PTHR45436:SF5">
    <property type="entry name" value="SENSOR HISTIDINE KINASE TRCS"/>
    <property type="match status" value="1"/>
</dbReference>
<dbReference type="SUPFAM" id="SSF47384">
    <property type="entry name" value="Homodimeric domain of signal transducing histidine kinase"/>
    <property type="match status" value="1"/>
</dbReference>
<dbReference type="Gene3D" id="1.10.287.130">
    <property type="match status" value="1"/>
</dbReference>
<dbReference type="Gene3D" id="6.10.340.10">
    <property type="match status" value="1"/>
</dbReference>
<evidence type="ECO:0000256" key="5">
    <source>
        <dbReference type="ARBA" id="ARBA00022679"/>
    </source>
</evidence>
<dbReference type="InterPro" id="IPR050428">
    <property type="entry name" value="TCS_sensor_his_kinase"/>
</dbReference>
<dbReference type="InterPro" id="IPR003661">
    <property type="entry name" value="HisK_dim/P_dom"/>
</dbReference>